<keyword evidence="2" id="KW-0805">Transcription regulation</keyword>
<evidence type="ECO:0000259" key="5">
    <source>
        <dbReference type="PROSITE" id="PS50931"/>
    </source>
</evidence>
<dbReference type="InterPro" id="IPR036388">
    <property type="entry name" value="WH-like_DNA-bd_sf"/>
</dbReference>
<dbReference type="PANTHER" id="PTHR30419">
    <property type="entry name" value="HTH-TYPE TRANSCRIPTIONAL REGULATOR YBHD"/>
    <property type="match status" value="1"/>
</dbReference>
<dbReference type="RefSeq" id="WP_305022834.1">
    <property type="nucleotide sequence ID" value="NZ_JAUQTB010000002.1"/>
</dbReference>
<evidence type="ECO:0000256" key="4">
    <source>
        <dbReference type="ARBA" id="ARBA00023163"/>
    </source>
</evidence>
<comment type="similarity">
    <text evidence="1">Belongs to the LysR transcriptional regulatory family.</text>
</comment>
<dbReference type="Pfam" id="PF03466">
    <property type="entry name" value="LysR_substrate"/>
    <property type="match status" value="1"/>
</dbReference>
<comment type="caution">
    <text evidence="6">The sequence shown here is derived from an EMBL/GenBank/DDBJ whole genome shotgun (WGS) entry which is preliminary data.</text>
</comment>
<dbReference type="CDD" id="cd05466">
    <property type="entry name" value="PBP2_LTTR_substrate"/>
    <property type="match status" value="1"/>
</dbReference>
<dbReference type="PROSITE" id="PS50931">
    <property type="entry name" value="HTH_LYSR"/>
    <property type="match status" value="1"/>
</dbReference>
<evidence type="ECO:0000313" key="7">
    <source>
        <dbReference type="Proteomes" id="UP001240171"/>
    </source>
</evidence>
<name>A0ABT9C8P7_9BACL</name>
<dbReference type="Pfam" id="PF00126">
    <property type="entry name" value="HTH_1"/>
    <property type="match status" value="1"/>
</dbReference>
<proteinExistence type="inferred from homology"/>
<dbReference type="InterPro" id="IPR050950">
    <property type="entry name" value="HTH-type_LysR_regulators"/>
</dbReference>
<dbReference type="EMBL" id="JAUQTB010000002">
    <property type="protein sequence ID" value="MDO7905630.1"/>
    <property type="molecule type" value="Genomic_DNA"/>
</dbReference>
<dbReference type="InterPro" id="IPR036390">
    <property type="entry name" value="WH_DNA-bd_sf"/>
</dbReference>
<evidence type="ECO:0000256" key="3">
    <source>
        <dbReference type="ARBA" id="ARBA00023125"/>
    </source>
</evidence>
<sequence length="297" mass="33298">MTINRYEILVHIAETGSFTKAAKLLNITQPAASHAITSLETELGVPLIQRDRKKGILFTAVGQEVLVQMREILRRVENINQIAAAERGMQQGSITVGAFPSAAAHFMPRIMVYFRQHYPNLNLILHEGSIEEVRHWIRSRRVDVGIVFDPEEDMETVPLFTDQMVLVMREDDVLASRISIDIEDLGGRPMMICRGGYKAQIMELFRKRGTALNMVHSVYNIETVLNMIGEGMGISMLPQLSLTHLNPGLVIRHLQPEVSRELSMAVPSLKEASKAVHLFMETAQRLFQASPSVTSKG</sequence>
<evidence type="ECO:0000313" key="6">
    <source>
        <dbReference type="EMBL" id="MDO7905630.1"/>
    </source>
</evidence>
<protein>
    <submittedName>
        <fullName evidence="6">LysR family transcriptional regulator</fullName>
    </submittedName>
</protein>
<dbReference type="SUPFAM" id="SSF46785">
    <property type="entry name" value="Winged helix' DNA-binding domain"/>
    <property type="match status" value="1"/>
</dbReference>
<gene>
    <name evidence="6" type="ORF">Q5741_04290</name>
</gene>
<evidence type="ECO:0000256" key="1">
    <source>
        <dbReference type="ARBA" id="ARBA00009437"/>
    </source>
</evidence>
<dbReference type="SUPFAM" id="SSF53850">
    <property type="entry name" value="Periplasmic binding protein-like II"/>
    <property type="match status" value="1"/>
</dbReference>
<evidence type="ECO:0000256" key="2">
    <source>
        <dbReference type="ARBA" id="ARBA00023015"/>
    </source>
</evidence>
<dbReference type="InterPro" id="IPR000847">
    <property type="entry name" value="LysR_HTH_N"/>
</dbReference>
<dbReference type="Proteomes" id="UP001240171">
    <property type="component" value="Unassembled WGS sequence"/>
</dbReference>
<feature type="domain" description="HTH lysR-type" evidence="5">
    <location>
        <begin position="1"/>
        <end position="59"/>
    </location>
</feature>
<dbReference type="PRINTS" id="PR00039">
    <property type="entry name" value="HTHLYSR"/>
</dbReference>
<accession>A0ABT9C8P7</accession>
<keyword evidence="3" id="KW-0238">DNA-binding</keyword>
<dbReference type="PANTHER" id="PTHR30419:SF24">
    <property type="entry name" value="HTH-TYPE TRANSCRIPTIONAL REGULATOR CZCR"/>
    <property type="match status" value="1"/>
</dbReference>
<keyword evidence="4" id="KW-0804">Transcription</keyword>
<reference evidence="6 7" key="1">
    <citation type="submission" date="2023-07" db="EMBL/GenBank/DDBJ databases">
        <title>Paenibacillus sp. JX-17 nov. isolated from soil.</title>
        <authorList>
            <person name="Wan Y."/>
            <person name="Liu B."/>
        </authorList>
    </citation>
    <scope>NUCLEOTIDE SEQUENCE [LARGE SCALE GENOMIC DNA]</scope>
    <source>
        <strain evidence="6 7">JX-17</strain>
    </source>
</reference>
<keyword evidence="7" id="KW-1185">Reference proteome</keyword>
<dbReference type="Gene3D" id="1.10.10.10">
    <property type="entry name" value="Winged helix-like DNA-binding domain superfamily/Winged helix DNA-binding domain"/>
    <property type="match status" value="1"/>
</dbReference>
<dbReference type="InterPro" id="IPR005119">
    <property type="entry name" value="LysR_subst-bd"/>
</dbReference>
<organism evidence="6 7">
    <name type="scientific">Paenibacillus lacisoli</name>
    <dbReference type="NCBI Taxonomy" id="3064525"/>
    <lineage>
        <taxon>Bacteria</taxon>
        <taxon>Bacillati</taxon>
        <taxon>Bacillota</taxon>
        <taxon>Bacilli</taxon>
        <taxon>Bacillales</taxon>
        <taxon>Paenibacillaceae</taxon>
        <taxon>Paenibacillus</taxon>
    </lineage>
</organism>
<dbReference type="Gene3D" id="3.40.190.290">
    <property type="match status" value="1"/>
</dbReference>